<sequence>MTKRRKNPVSLKPFITALLVGGTISYIVFLPPSNIFFVLGLIILSTATTFQISTHFSKKLNNQILIPLFLLFFLSANLFAGFNVLNTILLISFIIGVRLLFR</sequence>
<feature type="transmembrane region" description="Helical" evidence="1">
    <location>
        <begin position="60"/>
        <end position="78"/>
    </location>
</feature>
<dbReference type="EMBL" id="MGAQ01000015">
    <property type="protein sequence ID" value="OGK50600.1"/>
    <property type="molecule type" value="Genomic_DNA"/>
</dbReference>
<keyword evidence="1" id="KW-0472">Membrane</keyword>
<feature type="transmembrane region" description="Helical" evidence="1">
    <location>
        <begin position="9"/>
        <end position="29"/>
    </location>
</feature>
<feature type="transmembrane region" description="Helical" evidence="1">
    <location>
        <begin position="35"/>
        <end position="53"/>
    </location>
</feature>
<reference evidence="2 3" key="1">
    <citation type="journal article" date="2016" name="Nat. Commun.">
        <title>Thousands of microbial genomes shed light on interconnected biogeochemical processes in an aquifer system.</title>
        <authorList>
            <person name="Anantharaman K."/>
            <person name="Brown C.T."/>
            <person name="Hug L.A."/>
            <person name="Sharon I."/>
            <person name="Castelle C.J."/>
            <person name="Probst A.J."/>
            <person name="Thomas B.C."/>
            <person name="Singh A."/>
            <person name="Wilkins M.J."/>
            <person name="Karaoz U."/>
            <person name="Brodie E.L."/>
            <person name="Williams K.H."/>
            <person name="Hubbard S.S."/>
            <person name="Banfield J.F."/>
        </authorList>
    </citation>
    <scope>NUCLEOTIDE SEQUENCE [LARGE SCALE GENOMIC DNA]</scope>
</reference>
<organism evidence="2 3">
    <name type="scientific">Candidatus Roizmanbacteria bacterium RIFCSPLOWO2_01_FULL_40_42</name>
    <dbReference type="NCBI Taxonomy" id="1802066"/>
    <lineage>
        <taxon>Bacteria</taxon>
        <taxon>Candidatus Roizmaniibacteriota</taxon>
    </lineage>
</organism>
<keyword evidence="1" id="KW-1133">Transmembrane helix</keyword>
<gene>
    <name evidence="2" type="ORF">A3B50_02350</name>
</gene>
<evidence type="ECO:0000313" key="3">
    <source>
        <dbReference type="Proteomes" id="UP000178558"/>
    </source>
</evidence>
<proteinExistence type="predicted"/>
<dbReference type="AlphaFoldDB" id="A0A1F7J4S0"/>
<name>A0A1F7J4S0_9BACT</name>
<keyword evidence="1" id="KW-0812">Transmembrane</keyword>
<dbReference type="Proteomes" id="UP000178558">
    <property type="component" value="Unassembled WGS sequence"/>
</dbReference>
<evidence type="ECO:0000256" key="1">
    <source>
        <dbReference type="SAM" id="Phobius"/>
    </source>
</evidence>
<comment type="caution">
    <text evidence="2">The sequence shown here is derived from an EMBL/GenBank/DDBJ whole genome shotgun (WGS) entry which is preliminary data.</text>
</comment>
<accession>A0A1F7J4S0</accession>
<evidence type="ECO:0000313" key="2">
    <source>
        <dbReference type="EMBL" id="OGK50600.1"/>
    </source>
</evidence>
<protein>
    <submittedName>
        <fullName evidence="2">Uncharacterized protein</fullName>
    </submittedName>
</protein>